<dbReference type="AlphaFoldDB" id="F7XVA3"/>
<protein>
    <submittedName>
        <fullName evidence="1">Uncharacterized protein</fullName>
    </submittedName>
</protein>
<evidence type="ECO:0000313" key="2">
    <source>
        <dbReference type="Proteomes" id="UP000006639"/>
    </source>
</evidence>
<dbReference type="RefSeq" id="WP_013950818.1">
    <property type="nucleotide sequence ID" value="NC_015722.1"/>
</dbReference>
<dbReference type="KEGG" id="mmn:midi_00287"/>
<keyword evidence="2" id="KW-1185">Reference proteome</keyword>
<sequence length="86" mass="8982">MLVGTIKAIVNGKYGLEYKDGVLRTAIEGVLSEGGVSLQLAGVGATVCNKESCNEEVVDNPGTEFCIFDNLGIIVPVGNVLDYTSC</sequence>
<accession>F7XVA3</accession>
<evidence type="ECO:0000313" key="1">
    <source>
        <dbReference type="EMBL" id="AEI88602.1"/>
    </source>
</evidence>
<name>F7XVA3_MIDMI</name>
<dbReference type="EMBL" id="CP002130">
    <property type="protein sequence ID" value="AEI88602.1"/>
    <property type="molecule type" value="Genomic_DNA"/>
</dbReference>
<gene>
    <name evidence="1" type="ordered locus">midi_00287</name>
</gene>
<reference evidence="1 2" key="1">
    <citation type="journal article" date="2011" name="Mol. Biol. Evol.">
        <title>Phylogenomic evidence for the presence of a flagellum and cbb3 oxidase in the free-living mitochondrial ancestor.</title>
        <authorList>
            <person name="Sassera D."/>
            <person name="Lo N."/>
            <person name="Epis S."/>
            <person name="D'Auria G."/>
            <person name="Montagna M."/>
            <person name="Comandatore F."/>
            <person name="Horner D."/>
            <person name="Pereto J."/>
            <person name="Luciano A.M."/>
            <person name="Franciosi F."/>
            <person name="Ferri E."/>
            <person name="Crotti E."/>
            <person name="Bazzocchi C."/>
            <person name="Daffonchio D."/>
            <person name="Sacchi L."/>
            <person name="Moya A."/>
            <person name="Latorre A."/>
            <person name="Bandi C."/>
        </authorList>
    </citation>
    <scope>NUCLEOTIDE SEQUENCE [LARGE SCALE GENOMIC DNA]</scope>
    <source>
        <strain evidence="1 2">IricVA</strain>
    </source>
</reference>
<dbReference type="HOGENOM" id="CLU_2494459_0_0_5"/>
<organism evidence="1 2">
    <name type="scientific">Midichloria mitochondrii (strain IricVA)</name>
    <dbReference type="NCBI Taxonomy" id="696127"/>
    <lineage>
        <taxon>Bacteria</taxon>
        <taxon>Pseudomonadati</taxon>
        <taxon>Pseudomonadota</taxon>
        <taxon>Alphaproteobacteria</taxon>
        <taxon>Rickettsiales</taxon>
        <taxon>Candidatus Midichloriaceae</taxon>
        <taxon>Candidatus Midichloria</taxon>
    </lineage>
</organism>
<proteinExistence type="predicted"/>
<dbReference type="Proteomes" id="UP000006639">
    <property type="component" value="Chromosome"/>
</dbReference>